<keyword evidence="3" id="KW-0732">Signal</keyword>
<dbReference type="InterPro" id="IPR036423">
    <property type="entry name" value="SOD-like_Cu/Zn_dom_sf"/>
</dbReference>
<sequence>MSRSRKSALTAALAVTLAVTGAGTTAAAEGAGNPDLTRLVEAVGEVLGDGGLGGGDRLVWGGRTFLPPAGAASRDAVVYDEGLVPSGASARVTQVNTRQGMEIALSVRGFLGDRSYGARVHTRPCGTQPGDSGPRYQDVQDPRTPSTDPRYANPDNEVWLDFTTDGYGRGDAVSAHSWRFRPGGARSVVIHEHPAGHDSARTGDTGRRVACVTVPFSPVERG</sequence>
<comment type="caution">
    <text evidence="4">The sequence shown here is derived from an EMBL/GenBank/DDBJ whole genome shotgun (WGS) entry which is preliminary data.</text>
</comment>
<dbReference type="Proteomes" id="UP001597365">
    <property type="component" value="Unassembled WGS sequence"/>
</dbReference>
<feature type="chain" id="PRO_5047266231" evidence="3">
    <location>
        <begin position="28"/>
        <end position="222"/>
    </location>
</feature>
<dbReference type="Gene3D" id="2.60.40.200">
    <property type="entry name" value="Superoxide dismutase, copper/zinc binding domain"/>
    <property type="match status" value="1"/>
</dbReference>
<dbReference type="RefSeq" id="WP_380895764.1">
    <property type="nucleotide sequence ID" value="NZ_JBHUFU010000001.1"/>
</dbReference>
<reference evidence="5" key="1">
    <citation type="journal article" date="2019" name="Int. J. Syst. Evol. Microbiol.">
        <title>The Global Catalogue of Microorganisms (GCM) 10K type strain sequencing project: providing services to taxonomists for standard genome sequencing and annotation.</title>
        <authorList>
            <consortium name="The Broad Institute Genomics Platform"/>
            <consortium name="The Broad Institute Genome Sequencing Center for Infectious Disease"/>
            <person name="Wu L."/>
            <person name="Ma J."/>
        </authorList>
    </citation>
    <scope>NUCLEOTIDE SEQUENCE [LARGE SCALE GENOMIC DNA]</scope>
    <source>
        <strain evidence="5">CGMCC 4.7455</strain>
    </source>
</reference>
<evidence type="ECO:0000313" key="5">
    <source>
        <dbReference type="Proteomes" id="UP001597365"/>
    </source>
</evidence>
<organism evidence="4 5">
    <name type="scientific">Streptomyces desertarenae</name>
    <dbReference type="NCBI Taxonomy" id="2666184"/>
    <lineage>
        <taxon>Bacteria</taxon>
        <taxon>Bacillati</taxon>
        <taxon>Actinomycetota</taxon>
        <taxon>Actinomycetes</taxon>
        <taxon>Kitasatosporales</taxon>
        <taxon>Streptomycetaceae</taxon>
        <taxon>Streptomyces</taxon>
    </lineage>
</organism>
<comment type="similarity">
    <text evidence="1">Belongs to the Cu-Zn superoxide dismutase family.</text>
</comment>
<feature type="signal peptide" evidence="3">
    <location>
        <begin position="1"/>
        <end position="27"/>
    </location>
</feature>
<proteinExistence type="inferred from homology"/>
<protein>
    <submittedName>
        <fullName evidence="4">Superoxide dismutase family protein</fullName>
    </submittedName>
</protein>
<dbReference type="EMBL" id="JBHUFU010000001">
    <property type="protein sequence ID" value="MFD1828317.1"/>
    <property type="molecule type" value="Genomic_DNA"/>
</dbReference>
<gene>
    <name evidence="4" type="ORF">ACFSJS_01395</name>
</gene>
<evidence type="ECO:0000256" key="2">
    <source>
        <dbReference type="SAM" id="MobiDB-lite"/>
    </source>
</evidence>
<name>A0ABW4PDU2_9ACTN</name>
<evidence type="ECO:0000256" key="3">
    <source>
        <dbReference type="SAM" id="SignalP"/>
    </source>
</evidence>
<accession>A0ABW4PDU2</accession>
<evidence type="ECO:0000256" key="1">
    <source>
        <dbReference type="ARBA" id="ARBA00010457"/>
    </source>
</evidence>
<keyword evidence="5" id="KW-1185">Reference proteome</keyword>
<evidence type="ECO:0000313" key="4">
    <source>
        <dbReference type="EMBL" id="MFD1828317.1"/>
    </source>
</evidence>
<feature type="region of interest" description="Disordered" evidence="2">
    <location>
        <begin position="119"/>
        <end position="156"/>
    </location>
</feature>
<dbReference type="SUPFAM" id="SSF49329">
    <property type="entry name" value="Cu,Zn superoxide dismutase-like"/>
    <property type="match status" value="1"/>
</dbReference>